<accession>A0A176XGL4</accession>
<organism evidence="1 2">
    <name type="scientific">Agrobacterium tumefaciens</name>
    <dbReference type="NCBI Taxonomy" id="358"/>
    <lineage>
        <taxon>Bacteria</taxon>
        <taxon>Pseudomonadati</taxon>
        <taxon>Pseudomonadota</taxon>
        <taxon>Alphaproteobacteria</taxon>
        <taxon>Hyphomicrobiales</taxon>
        <taxon>Rhizobiaceae</taxon>
        <taxon>Rhizobium/Agrobacterium group</taxon>
        <taxon>Agrobacterium</taxon>
        <taxon>Agrobacterium tumefaciens complex</taxon>
    </lineage>
</organism>
<dbReference type="AlphaFoldDB" id="A0A176XGL4"/>
<evidence type="ECO:0000313" key="1">
    <source>
        <dbReference type="EMBL" id="OAE47923.1"/>
    </source>
</evidence>
<protein>
    <submittedName>
        <fullName evidence="1">Uncharacterized protein</fullName>
    </submittedName>
</protein>
<comment type="caution">
    <text evidence="1">The sequence shown here is derived from an EMBL/GenBank/DDBJ whole genome shotgun (WGS) entry which is preliminary data.</text>
</comment>
<gene>
    <name evidence="1" type="ORF">A7J57_15085</name>
</gene>
<evidence type="ECO:0000313" key="2">
    <source>
        <dbReference type="Proteomes" id="UP000077098"/>
    </source>
</evidence>
<dbReference type="Proteomes" id="UP000077098">
    <property type="component" value="Unassembled WGS sequence"/>
</dbReference>
<proteinExistence type="predicted"/>
<dbReference type="EMBL" id="LXPS01000008">
    <property type="protein sequence ID" value="OAE47923.1"/>
    <property type="molecule type" value="Genomic_DNA"/>
</dbReference>
<sequence length="70" mass="7688">MFATIIRKAPIPIVYVATRIEVSMSILRFLIIDIAENTAIVAKITVDAFLLSLVSFDMADIGDKVTTMIS</sequence>
<reference evidence="1 2" key="1">
    <citation type="submission" date="2016-05" db="EMBL/GenBank/DDBJ databases">
        <authorList>
            <person name="Lavstsen T."/>
            <person name="Jespersen J.S."/>
        </authorList>
    </citation>
    <scope>NUCLEOTIDE SEQUENCE [LARGE SCALE GENOMIC DNA]</scope>
    <source>
        <strain evidence="1 2">KCJ1736</strain>
    </source>
</reference>
<name>A0A176XGL4_AGRTU</name>